<dbReference type="Gene3D" id="3.30.1370.10">
    <property type="entry name" value="K Homology domain, type 1"/>
    <property type="match status" value="1"/>
</dbReference>
<evidence type="ECO:0000313" key="5">
    <source>
        <dbReference type="EMBL" id="KAL1243288.1"/>
    </source>
</evidence>
<accession>A0ABR3KVA5</accession>
<keyword evidence="3" id="KW-1133">Transmembrane helix</keyword>
<evidence type="ECO:0000256" key="3">
    <source>
        <dbReference type="SAM" id="Phobius"/>
    </source>
</evidence>
<dbReference type="PROSITE" id="PS50084">
    <property type="entry name" value="KH_TYPE_1"/>
    <property type="match status" value="1"/>
</dbReference>
<feature type="transmembrane region" description="Helical" evidence="3">
    <location>
        <begin position="15"/>
        <end position="38"/>
    </location>
</feature>
<dbReference type="SMART" id="SM00322">
    <property type="entry name" value="KH"/>
    <property type="match status" value="1"/>
</dbReference>
<gene>
    <name evidence="5" type="ORF">TSPI_03253</name>
</gene>
<sequence>MTGAHFILNYLHPQVICILLVLHCCILHVIAVALLYWFNSCSFTLSFSCRFAMDLLCGEIFEKIDSIIMEAKEGRVPENFQMKLLQILSFLKVHDMLNTFIRDLLEKKTAIFNPNLKKEMKTFLKKQNCNKRNNMENALPMVNGSGQKELEPSTRTTSVSTKSRDLPVIFLAEKTNYPTSEFEKFNLCNHDNILLHLNGSAEIFTKDIFVEEEPIVEEVFYREIFVERSFCSAIIGHSGSTILKIEHLTNCTIIMKPTVEELNHRNILIFGFTEDAVNAADSFIRFFIKFGVNLSNVKGFIFKPTKEDDLQTASLLFQYPVNLNEQLLGNMSSVKDLYKMRQVIERALDYLYYRNKFLINGKSSESSENIFEKKKTIHFRLTLCPDHEDNTVEFNRCEHVIYKDNFMKKSIINEIYENASNQHIFSILEAEYELRKTDKSEWMIKGISVEAFRKIADSSDSILYFIESAAGVKLSFNNENIHLDKHEVVLLFMVSSTRKRLTSANYEKTKPISNSMASDYLTKNRMVNILNEIRHLEIMDLNRLIKWDAFKCIKKRKTDEYKKNENLNVTLNGERKNAAVAECVTKNFSNQELCNTIDLWKIMQLKKKMLQIQTTCSTKNVMKLITETVLQEILH</sequence>
<comment type="caution">
    <text evidence="5">The sequence shown here is derived from an EMBL/GenBank/DDBJ whole genome shotgun (WGS) entry which is preliminary data.</text>
</comment>
<keyword evidence="6" id="KW-1185">Reference proteome</keyword>
<dbReference type="Proteomes" id="UP001558632">
    <property type="component" value="Unassembled WGS sequence"/>
</dbReference>
<dbReference type="Pfam" id="PF00013">
    <property type="entry name" value="KH_1"/>
    <property type="match status" value="1"/>
</dbReference>
<evidence type="ECO:0000313" key="6">
    <source>
        <dbReference type="Proteomes" id="UP001558632"/>
    </source>
</evidence>
<evidence type="ECO:0000259" key="4">
    <source>
        <dbReference type="SMART" id="SM00322"/>
    </source>
</evidence>
<dbReference type="InterPro" id="IPR004087">
    <property type="entry name" value="KH_dom"/>
</dbReference>
<keyword evidence="3" id="KW-0812">Transmembrane</keyword>
<feature type="domain" description="K Homology" evidence="4">
    <location>
        <begin position="218"/>
        <end position="289"/>
    </location>
</feature>
<name>A0ABR3KVA5_TRISP</name>
<dbReference type="CDD" id="cd00105">
    <property type="entry name" value="KH-I"/>
    <property type="match status" value="1"/>
</dbReference>
<feature type="region of interest" description="Disordered" evidence="2">
    <location>
        <begin position="140"/>
        <end position="160"/>
    </location>
</feature>
<dbReference type="InterPro" id="IPR004088">
    <property type="entry name" value="KH_dom_type_1"/>
</dbReference>
<evidence type="ECO:0000256" key="1">
    <source>
        <dbReference type="PROSITE-ProRule" id="PRU00117"/>
    </source>
</evidence>
<reference evidence="5 6" key="1">
    <citation type="submission" date="2024-07" db="EMBL/GenBank/DDBJ databases">
        <title>Enhanced genomic and transcriptomic resources for Trichinella pseudospiralis and T. spiralis underpin the discovery of pronounced molecular differences between stages and species.</title>
        <authorList>
            <person name="Pasi K.K."/>
            <person name="La Rosa G."/>
            <person name="Gomez-Morales M.A."/>
            <person name="Tosini F."/>
            <person name="Sumanam S."/>
            <person name="Young N.D."/>
            <person name="Chang B.C."/>
            <person name="Robin G.B."/>
        </authorList>
    </citation>
    <scope>NUCLEOTIDE SEQUENCE [LARGE SCALE GENOMIC DNA]</scope>
    <source>
        <strain evidence="5">ISS534</strain>
    </source>
</reference>
<keyword evidence="3" id="KW-0472">Membrane</keyword>
<organism evidence="5 6">
    <name type="scientific">Trichinella spiralis</name>
    <name type="common">Trichina worm</name>
    <dbReference type="NCBI Taxonomy" id="6334"/>
    <lineage>
        <taxon>Eukaryota</taxon>
        <taxon>Metazoa</taxon>
        <taxon>Ecdysozoa</taxon>
        <taxon>Nematoda</taxon>
        <taxon>Enoplea</taxon>
        <taxon>Dorylaimia</taxon>
        <taxon>Trichinellida</taxon>
        <taxon>Trichinellidae</taxon>
        <taxon>Trichinella</taxon>
    </lineage>
</organism>
<evidence type="ECO:0000256" key="2">
    <source>
        <dbReference type="SAM" id="MobiDB-lite"/>
    </source>
</evidence>
<protein>
    <submittedName>
        <fullName evidence="5">Polyribonucleotide nucleotidyltransferase</fullName>
    </submittedName>
</protein>
<dbReference type="EMBL" id="JBEUSY010000170">
    <property type="protein sequence ID" value="KAL1243288.1"/>
    <property type="molecule type" value="Genomic_DNA"/>
</dbReference>
<dbReference type="SUPFAM" id="SSF54791">
    <property type="entry name" value="Eukaryotic type KH-domain (KH-domain type I)"/>
    <property type="match status" value="1"/>
</dbReference>
<proteinExistence type="predicted"/>
<keyword evidence="1" id="KW-0694">RNA-binding</keyword>
<dbReference type="InterPro" id="IPR036612">
    <property type="entry name" value="KH_dom_type_1_sf"/>
</dbReference>